<organism evidence="7 8">
    <name type="scientific">Engystomops pustulosus</name>
    <name type="common">Tungara frog</name>
    <name type="synonym">Physalaemus pustulosus</name>
    <dbReference type="NCBI Taxonomy" id="76066"/>
    <lineage>
        <taxon>Eukaryota</taxon>
        <taxon>Metazoa</taxon>
        <taxon>Chordata</taxon>
        <taxon>Craniata</taxon>
        <taxon>Vertebrata</taxon>
        <taxon>Euteleostomi</taxon>
        <taxon>Amphibia</taxon>
        <taxon>Batrachia</taxon>
        <taxon>Anura</taxon>
        <taxon>Neobatrachia</taxon>
        <taxon>Hyloidea</taxon>
        <taxon>Leptodactylidae</taxon>
        <taxon>Leiuperinae</taxon>
        <taxon>Engystomops</taxon>
    </lineage>
</organism>
<dbReference type="InterPro" id="IPR007593">
    <property type="entry name" value="CD225/Dispanin_fam"/>
</dbReference>
<dbReference type="GO" id="GO:0016020">
    <property type="term" value="C:membrane"/>
    <property type="evidence" value="ECO:0007669"/>
    <property type="project" value="UniProtKB-SubCell"/>
</dbReference>
<dbReference type="Proteomes" id="UP000824782">
    <property type="component" value="Unassembled WGS sequence"/>
</dbReference>
<gene>
    <name evidence="7" type="ORF">GDO81_024845</name>
</gene>
<proteinExistence type="inferred from homology"/>
<evidence type="ECO:0000313" key="8">
    <source>
        <dbReference type="Proteomes" id="UP000824782"/>
    </source>
</evidence>
<dbReference type="Pfam" id="PF04505">
    <property type="entry name" value="CD225"/>
    <property type="match status" value="1"/>
</dbReference>
<evidence type="ECO:0000256" key="5">
    <source>
        <dbReference type="ARBA" id="ARBA00023136"/>
    </source>
</evidence>
<dbReference type="InterPro" id="IPR051423">
    <property type="entry name" value="CD225/Dispanin"/>
</dbReference>
<evidence type="ECO:0000256" key="4">
    <source>
        <dbReference type="ARBA" id="ARBA00022989"/>
    </source>
</evidence>
<sequence length="110" mass="12170">MEGDKKMYQPATNVVTVQPGPVSYQPPHKDYLIWSIINLVCCCLPIGLAAIIFSIKTRDATHQNDTFTAAKHSRTAYALNVAATVIGVILSILFLVLYFVVIFHAQKTPH</sequence>
<evidence type="ECO:0000256" key="3">
    <source>
        <dbReference type="ARBA" id="ARBA00022692"/>
    </source>
</evidence>
<reference evidence="7" key="1">
    <citation type="thesis" date="2020" institute="ProQuest LLC" country="789 East Eisenhower Parkway, Ann Arbor, MI, USA">
        <title>Comparative Genomics and Chromosome Evolution.</title>
        <authorList>
            <person name="Mudd A.B."/>
        </authorList>
    </citation>
    <scope>NUCLEOTIDE SEQUENCE</scope>
    <source>
        <strain evidence="7">237g6f4</strain>
        <tissue evidence="7">Blood</tissue>
    </source>
</reference>
<evidence type="ECO:0000313" key="7">
    <source>
        <dbReference type="EMBL" id="KAG8543362.1"/>
    </source>
</evidence>
<dbReference type="PANTHER" id="PTHR14948:SF46">
    <property type="entry name" value="DISPANIN SUBFAMILY A MEMBER 2B-LIKE-RELATED"/>
    <property type="match status" value="1"/>
</dbReference>
<evidence type="ECO:0000256" key="6">
    <source>
        <dbReference type="SAM" id="Phobius"/>
    </source>
</evidence>
<comment type="similarity">
    <text evidence="2">Belongs to the CD225/Dispanin family.</text>
</comment>
<dbReference type="PANTHER" id="PTHR14948">
    <property type="entry name" value="NG5"/>
    <property type="match status" value="1"/>
</dbReference>
<keyword evidence="5 6" id="KW-0472">Membrane</keyword>
<protein>
    <submittedName>
        <fullName evidence="7">Uncharacterized protein</fullName>
    </submittedName>
</protein>
<feature type="transmembrane region" description="Helical" evidence="6">
    <location>
        <begin position="76"/>
        <end position="105"/>
    </location>
</feature>
<keyword evidence="4 6" id="KW-1133">Transmembrane helix</keyword>
<dbReference type="EMBL" id="WNYA01003521">
    <property type="protein sequence ID" value="KAG8543362.1"/>
    <property type="molecule type" value="Genomic_DNA"/>
</dbReference>
<name>A0AAV6Z7N6_ENGPU</name>
<comment type="subcellular location">
    <subcellularLocation>
        <location evidence="1">Membrane</location>
    </subcellularLocation>
</comment>
<keyword evidence="8" id="KW-1185">Reference proteome</keyword>
<feature type="transmembrane region" description="Helical" evidence="6">
    <location>
        <begin position="31"/>
        <end position="55"/>
    </location>
</feature>
<keyword evidence="3 6" id="KW-0812">Transmembrane</keyword>
<comment type="caution">
    <text evidence="7">The sequence shown here is derived from an EMBL/GenBank/DDBJ whole genome shotgun (WGS) entry which is preliminary data.</text>
</comment>
<accession>A0AAV6Z7N6</accession>
<evidence type="ECO:0000256" key="2">
    <source>
        <dbReference type="ARBA" id="ARBA00006843"/>
    </source>
</evidence>
<dbReference type="AlphaFoldDB" id="A0AAV6Z7N6"/>
<evidence type="ECO:0000256" key="1">
    <source>
        <dbReference type="ARBA" id="ARBA00004370"/>
    </source>
</evidence>